<evidence type="ECO:0000256" key="2">
    <source>
        <dbReference type="ARBA" id="ARBA00022448"/>
    </source>
</evidence>
<keyword evidence="2" id="KW-0813">Transport</keyword>
<keyword evidence="5 6" id="KW-0472">Membrane</keyword>
<feature type="domain" description="Major facilitator superfamily (MFS) profile" evidence="7">
    <location>
        <begin position="32"/>
        <end position="441"/>
    </location>
</feature>
<evidence type="ECO:0000256" key="3">
    <source>
        <dbReference type="ARBA" id="ARBA00022692"/>
    </source>
</evidence>
<evidence type="ECO:0000256" key="6">
    <source>
        <dbReference type="SAM" id="Phobius"/>
    </source>
</evidence>
<dbReference type="Proteomes" id="UP000439903">
    <property type="component" value="Unassembled WGS sequence"/>
</dbReference>
<feature type="transmembrane region" description="Helical" evidence="6">
    <location>
        <begin position="28"/>
        <end position="45"/>
    </location>
</feature>
<dbReference type="InterPro" id="IPR036259">
    <property type="entry name" value="MFS_trans_sf"/>
</dbReference>
<organism evidence="8 9">
    <name type="scientific">Gigaspora margarita</name>
    <dbReference type="NCBI Taxonomy" id="4874"/>
    <lineage>
        <taxon>Eukaryota</taxon>
        <taxon>Fungi</taxon>
        <taxon>Fungi incertae sedis</taxon>
        <taxon>Mucoromycota</taxon>
        <taxon>Glomeromycotina</taxon>
        <taxon>Glomeromycetes</taxon>
        <taxon>Diversisporales</taxon>
        <taxon>Gigasporaceae</taxon>
        <taxon>Gigaspora</taxon>
    </lineage>
</organism>
<proteinExistence type="predicted"/>
<keyword evidence="9" id="KW-1185">Reference proteome</keyword>
<feature type="transmembrane region" description="Helical" evidence="6">
    <location>
        <begin position="129"/>
        <end position="150"/>
    </location>
</feature>
<dbReference type="InterPro" id="IPR020846">
    <property type="entry name" value="MFS_dom"/>
</dbReference>
<feature type="transmembrane region" description="Helical" evidence="6">
    <location>
        <begin position="262"/>
        <end position="283"/>
    </location>
</feature>
<accession>A0A8H4EQE0</accession>
<dbReference type="InterPro" id="IPR011701">
    <property type="entry name" value="MFS"/>
</dbReference>
<dbReference type="EMBL" id="WTPW01000215">
    <property type="protein sequence ID" value="KAF0534071.1"/>
    <property type="molecule type" value="Genomic_DNA"/>
</dbReference>
<evidence type="ECO:0000313" key="9">
    <source>
        <dbReference type="Proteomes" id="UP000439903"/>
    </source>
</evidence>
<dbReference type="PANTHER" id="PTHR43791">
    <property type="entry name" value="PERMEASE-RELATED"/>
    <property type="match status" value="1"/>
</dbReference>
<feature type="transmembrane region" description="Helical" evidence="6">
    <location>
        <begin position="358"/>
        <end position="379"/>
    </location>
</feature>
<comment type="subcellular location">
    <subcellularLocation>
        <location evidence="1">Membrane</location>
        <topology evidence="1">Multi-pass membrane protein</topology>
    </subcellularLocation>
</comment>
<evidence type="ECO:0000256" key="1">
    <source>
        <dbReference type="ARBA" id="ARBA00004141"/>
    </source>
</evidence>
<feature type="transmembrane region" description="Helical" evidence="6">
    <location>
        <begin position="69"/>
        <end position="87"/>
    </location>
</feature>
<evidence type="ECO:0000259" key="7">
    <source>
        <dbReference type="PROSITE" id="PS50850"/>
    </source>
</evidence>
<dbReference type="AlphaFoldDB" id="A0A8H4EQE0"/>
<feature type="transmembrane region" description="Helical" evidence="6">
    <location>
        <begin position="157"/>
        <end position="181"/>
    </location>
</feature>
<protein>
    <submittedName>
        <fullName evidence="8">Major facilitator superfamily domain-containing protein</fullName>
    </submittedName>
</protein>
<feature type="transmembrane region" description="Helical" evidence="6">
    <location>
        <begin position="193"/>
        <end position="213"/>
    </location>
</feature>
<sequence>MVEERHENDAHEEASYDKALERRIVRKCDIYMLPILTIIYLLGVVDRNNVGNATIAGFDYKYLNTTPELYNFAIAIYFISYMIFEIPSNLVTKVLGFHIWLPIIMVCWAFISMAQALCTNVQHLLIVRFLLGMAEAGFPPSVIGYVSLFYARNELTLRYAIFMALVTIAGALSAIAAFFIVQISGTPFHGFQWLFIIEGIPTILTAIVVALFMTRGPGDARFLTSEERKFVIERLRPEGGPTEIDCNTAKAQIKLAFTDVQVYVYLLMLFCASITFNALNFFLPTLIKQLGYTSVQAQLMVVPTLLIATACVTFNSWASDRYQTRAWNLMIAHIISIIGLIGMIATDAKNPSLYPLRYFFTVILACGSYSVIPICYSWFSCNTLGQYKRNVSVAIILSLANFGAVIGVQIYPATDAPAFINGNVICLSAVLAQVILVIGMKLYLDSLNKKRDLAILAKHNYKYDCELKNNKKRLREIAMKLVENEPKFDEVLCDRHPNWRYIT</sequence>
<gene>
    <name evidence="8" type="ORF">F8M41_010244</name>
</gene>
<reference evidence="8 9" key="1">
    <citation type="journal article" date="2019" name="Environ. Microbiol.">
        <title>At the nexus of three kingdoms: the genome of the mycorrhizal fungus Gigaspora margarita provides insights into plant, endobacterial and fungal interactions.</title>
        <authorList>
            <person name="Venice F."/>
            <person name="Ghignone S."/>
            <person name="Salvioli di Fossalunga A."/>
            <person name="Amselem J."/>
            <person name="Novero M."/>
            <person name="Xianan X."/>
            <person name="Sedzielewska Toro K."/>
            <person name="Morin E."/>
            <person name="Lipzen A."/>
            <person name="Grigoriev I.V."/>
            <person name="Henrissat B."/>
            <person name="Martin F.M."/>
            <person name="Bonfante P."/>
        </authorList>
    </citation>
    <scope>NUCLEOTIDE SEQUENCE [LARGE SCALE GENOMIC DNA]</scope>
    <source>
        <strain evidence="8 9">BEG34</strain>
    </source>
</reference>
<feature type="transmembrane region" description="Helical" evidence="6">
    <location>
        <begin position="99"/>
        <end position="117"/>
    </location>
</feature>
<dbReference type="Pfam" id="PF07690">
    <property type="entry name" value="MFS_1"/>
    <property type="match status" value="1"/>
</dbReference>
<keyword evidence="3 6" id="KW-0812">Transmembrane</keyword>
<keyword evidence="4 6" id="KW-1133">Transmembrane helix</keyword>
<feature type="transmembrane region" description="Helical" evidence="6">
    <location>
        <begin position="418"/>
        <end position="444"/>
    </location>
</feature>
<dbReference type="PROSITE" id="PS50850">
    <property type="entry name" value="MFS"/>
    <property type="match status" value="1"/>
</dbReference>
<dbReference type="Gene3D" id="1.20.1250.20">
    <property type="entry name" value="MFS general substrate transporter like domains"/>
    <property type="match status" value="2"/>
</dbReference>
<dbReference type="OrthoDB" id="2985014at2759"/>
<dbReference type="PANTHER" id="PTHR43791:SF36">
    <property type="entry name" value="TRANSPORTER, PUTATIVE (AFU_ORTHOLOGUE AFUA_6G08340)-RELATED"/>
    <property type="match status" value="1"/>
</dbReference>
<feature type="transmembrane region" description="Helical" evidence="6">
    <location>
        <begin position="326"/>
        <end position="346"/>
    </location>
</feature>
<dbReference type="SUPFAM" id="SSF103473">
    <property type="entry name" value="MFS general substrate transporter"/>
    <property type="match status" value="1"/>
</dbReference>
<evidence type="ECO:0000256" key="4">
    <source>
        <dbReference type="ARBA" id="ARBA00022989"/>
    </source>
</evidence>
<dbReference type="FunFam" id="1.20.1250.20:FF:000013">
    <property type="entry name" value="MFS general substrate transporter"/>
    <property type="match status" value="1"/>
</dbReference>
<evidence type="ECO:0000313" key="8">
    <source>
        <dbReference type="EMBL" id="KAF0534071.1"/>
    </source>
</evidence>
<dbReference type="GO" id="GO:0016020">
    <property type="term" value="C:membrane"/>
    <property type="evidence" value="ECO:0007669"/>
    <property type="project" value="UniProtKB-SubCell"/>
</dbReference>
<dbReference type="FunFam" id="1.20.1250.20:FF:000018">
    <property type="entry name" value="MFS transporter permease"/>
    <property type="match status" value="1"/>
</dbReference>
<dbReference type="GO" id="GO:0022857">
    <property type="term" value="F:transmembrane transporter activity"/>
    <property type="evidence" value="ECO:0007669"/>
    <property type="project" value="InterPro"/>
</dbReference>
<name>A0A8H4EQE0_GIGMA</name>
<evidence type="ECO:0000256" key="5">
    <source>
        <dbReference type="ARBA" id="ARBA00023136"/>
    </source>
</evidence>
<feature type="transmembrane region" description="Helical" evidence="6">
    <location>
        <begin position="295"/>
        <end position="314"/>
    </location>
</feature>
<feature type="transmembrane region" description="Helical" evidence="6">
    <location>
        <begin position="391"/>
        <end position="412"/>
    </location>
</feature>
<comment type="caution">
    <text evidence="8">The sequence shown here is derived from an EMBL/GenBank/DDBJ whole genome shotgun (WGS) entry which is preliminary data.</text>
</comment>